<dbReference type="RefSeq" id="WP_146155968.1">
    <property type="nucleotide sequence ID" value="NZ_PVNK01000187.1"/>
</dbReference>
<feature type="compositionally biased region" description="Acidic residues" evidence="1">
    <location>
        <begin position="28"/>
        <end position="92"/>
    </location>
</feature>
<keyword evidence="2" id="KW-0732">Signal</keyword>
<dbReference type="GO" id="GO:0016787">
    <property type="term" value="F:hydrolase activity"/>
    <property type="evidence" value="ECO:0007669"/>
    <property type="project" value="UniProtKB-KW"/>
</dbReference>
<evidence type="ECO:0000313" key="3">
    <source>
        <dbReference type="EMBL" id="PRP93293.1"/>
    </source>
</evidence>
<evidence type="ECO:0000256" key="1">
    <source>
        <dbReference type="SAM" id="MobiDB-lite"/>
    </source>
</evidence>
<comment type="caution">
    <text evidence="3">The sequence shown here is derived from an EMBL/GenBank/DDBJ whole genome shotgun (WGS) entry which is preliminary data.</text>
</comment>
<dbReference type="Gene3D" id="3.40.50.1820">
    <property type="entry name" value="alpha/beta hydrolase"/>
    <property type="match status" value="1"/>
</dbReference>
<feature type="signal peptide" evidence="2">
    <location>
        <begin position="1"/>
        <end position="25"/>
    </location>
</feature>
<feature type="chain" id="PRO_5015634580" evidence="2">
    <location>
        <begin position="26"/>
        <end position="352"/>
    </location>
</feature>
<dbReference type="InterPro" id="IPR029058">
    <property type="entry name" value="AB_hydrolase_fold"/>
</dbReference>
<dbReference type="EMBL" id="PVNK01000187">
    <property type="protein sequence ID" value="PRP93293.1"/>
    <property type="molecule type" value="Genomic_DNA"/>
</dbReference>
<name>A0A2S9XKB2_9BACT</name>
<organism evidence="3 4">
    <name type="scientific">Enhygromyxa salina</name>
    <dbReference type="NCBI Taxonomy" id="215803"/>
    <lineage>
        <taxon>Bacteria</taxon>
        <taxon>Pseudomonadati</taxon>
        <taxon>Myxococcota</taxon>
        <taxon>Polyangia</taxon>
        <taxon>Nannocystales</taxon>
        <taxon>Nannocystaceae</taxon>
        <taxon>Enhygromyxa</taxon>
    </lineage>
</organism>
<dbReference type="AlphaFoldDB" id="A0A2S9XKB2"/>
<dbReference type="PROSITE" id="PS51257">
    <property type="entry name" value="PROKAR_LIPOPROTEIN"/>
    <property type="match status" value="1"/>
</dbReference>
<sequence length="352" mass="35592">MTTKCCYHNVPVVLFTAWLGLGASACGDDGEPGVEQGSDETSGDENSGDGDGDGDGDPTGDGDGDGDGDPAGDGDGDPTGDGDGDPTGDGDGDPVGQDYRNPGPRSVSVGEGSMQVTPECDLSYGVFEPDVADSDTPVLLAHGFMRSIDDMAETARHIASWGVTVYTVPLCTNSFAIDHQQNGEAIAALGQAIAPEGAVYSGFSAGGLAAFVAAATDQSAVAFVGLDAVDNADLGLGLADQASPARGSIAAPGQCNTNNNFLPVYDAIPGAPVIQIVDAEHFDFETDACAPGDFSCTLCAPAGPETHALALGMTTAGILIETGADPGGETWWMPGGEFFDMFIQQGQITLIQ</sequence>
<keyword evidence="3" id="KW-0378">Hydrolase</keyword>
<accession>A0A2S9XKB2</accession>
<dbReference type="SUPFAM" id="SSF53474">
    <property type="entry name" value="alpha/beta-Hydrolases"/>
    <property type="match status" value="1"/>
</dbReference>
<keyword evidence="4" id="KW-1185">Reference proteome</keyword>
<feature type="region of interest" description="Disordered" evidence="1">
    <location>
        <begin position="28"/>
        <end position="112"/>
    </location>
</feature>
<protein>
    <submittedName>
        <fullName evidence="3">Alpha/beta hydrolase family protein</fullName>
    </submittedName>
</protein>
<evidence type="ECO:0000256" key="2">
    <source>
        <dbReference type="SAM" id="SignalP"/>
    </source>
</evidence>
<dbReference type="OrthoDB" id="9771666at2"/>
<proteinExistence type="predicted"/>
<reference evidence="3 4" key="1">
    <citation type="submission" date="2018-03" db="EMBL/GenBank/DDBJ databases">
        <title>Draft Genome Sequences of the Obligatory Marine Myxobacteria Enhygromyxa salina SWB005.</title>
        <authorList>
            <person name="Poehlein A."/>
            <person name="Moghaddam J.A."/>
            <person name="Harms H."/>
            <person name="Alanjari M."/>
            <person name="Koenig G.M."/>
            <person name="Daniel R."/>
            <person name="Schaeberle T.F."/>
        </authorList>
    </citation>
    <scope>NUCLEOTIDE SEQUENCE [LARGE SCALE GENOMIC DNA]</scope>
    <source>
        <strain evidence="3 4">SWB005</strain>
    </source>
</reference>
<gene>
    <name evidence="3" type="ORF">ENSA5_43150</name>
</gene>
<dbReference type="Proteomes" id="UP000237968">
    <property type="component" value="Unassembled WGS sequence"/>
</dbReference>
<evidence type="ECO:0000313" key="4">
    <source>
        <dbReference type="Proteomes" id="UP000237968"/>
    </source>
</evidence>